<sequence length="387" mass="41085">MQQQADEDELGLSSAALAALKEFALENNMLGPEGGDDDVVDVRLQVQERMDVKERTHEFSFTFGDDGDDEQVCIALAGVNPELGQTLASTGLTVWRAAQEMARFMWEHRRWFAGKRVVELGAGLGLCGVLASKLCIGGTVVITDGGEEFTDSAMDALRANLVKNSCNLLAQSPARNGSNAAVGGRDATAAAAAAAAAAESEARVALEKLTWGEHEAFLGRNGGGSDRTTDGVNDGDHQEGRGGFDFVVAADVIYEEEGVSPLLRTVVDILRLRAGERSDSKHPDHCPSPSPAAAAPKNENEEQDPPQPESPGPAPSSCLRRQASSPSAPPCLSPAPTESTFLLAFARRNISIERVLGEAESLGLAWRVPDDFEPASASENIYLMSLR</sequence>
<name>D8LKR9_ECTSI</name>
<dbReference type="Proteomes" id="UP000002630">
    <property type="component" value="Unassembled WGS sequence"/>
</dbReference>
<dbReference type="PANTHER" id="PTHR14614">
    <property type="entry name" value="HEPATOCELLULAR CARCINOMA-ASSOCIATED ANTIGEN"/>
    <property type="match status" value="1"/>
</dbReference>
<evidence type="ECO:0000313" key="3">
    <source>
        <dbReference type="Proteomes" id="UP000002630"/>
    </source>
</evidence>
<dbReference type="Gene3D" id="3.40.50.150">
    <property type="entry name" value="Vaccinia Virus protein VP39"/>
    <property type="match status" value="1"/>
</dbReference>
<evidence type="ECO:0000256" key="1">
    <source>
        <dbReference type="SAM" id="MobiDB-lite"/>
    </source>
</evidence>
<accession>D8LKR9</accession>
<dbReference type="InterPro" id="IPR029063">
    <property type="entry name" value="SAM-dependent_MTases_sf"/>
</dbReference>
<dbReference type="InterPro" id="IPR019410">
    <property type="entry name" value="Methyltransf_16"/>
</dbReference>
<dbReference type="EMBL" id="FN649760">
    <property type="protein sequence ID" value="CBN76104.1"/>
    <property type="molecule type" value="Genomic_DNA"/>
</dbReference>
<dbReference type="SUPFAM" id="SSF53335">
    <property type="entry name" value="S-adenosyl-L-methionine-dependent methyltransferases"/>
    <property type="match status" value="1"/>
</dbReference>
<feature type="compositionally biased region" description="Pro residues" evidence="1">
    <location>
        <begin position="305"/>
        <end position="314"/>
    </location>
</feature>
<keyword evidence="3" id="KW-1185">Reference proteome</keyword>
<dbReference type="eggNOG" id="KOG2497">
    <property type="taxonomic scope" value="Eukaryota"/>
</dbReference>
<gene>
    <name evidence="2" type="ORF">Esi_0304_0031</name>
</gene>
<dbReference type="AlphaFoldDB" id="D8LKR9"/>
<dbReference type="Pfam" id="PF10294">
    <property type="entry name" value="Methyltransf_16"/>
    <property type="match status" value="1"/>
</dbReference>
<protein>
    <submittedName>
        <fullName evidence="2">Uncharacterized protein</fullName>
    </submittedName>
</protein>
<proteinExistence type="predicted"/>
<dbReference type="OrthoDB" id="46564at2759"/>
<evidence type="ECO:0000313" key="2">
    <source>
        <dbReference type="EMBL" id="CBN76104.1"/>
    </source>
</evidence>
<dbReference type="InParanoid" id="D8LKR9"/>
<organism evidence="2 3">
    <name type="scientific">Ectocarpus siliculosus</name>
    <name type="common">Brown alga</name>
    <name type="synonym">Conferva siliculosa</name>
    <dbReference type="NCBI Taxonomy" id="2880"/>
    <lineage>
        <taxon>Eukaryota</taxon>
        <taxon>Sar</taxon>
        <taxon>Stramenopiles</taxon>
        <taxon>Ochrophyta</taxon>
        <taxon>PX clade</taxon>
        <taxon>Phaeophyceae</taxon>
        <taxon>Ectocarpales</taxon>
        <taxon>Ectocarpaceae</taxon>
        <taxon>Ectocarpus</taxon>
    </lineage>
</organism>
<feature type="region of interest" description="Disordered" evidence="1">
    <location>
        <begin position="216"/>
        <end position="239"/>
    </location>
</feature>
<feature type="region of interest" description="Disordered" evidence="1">
    <location>
        <begin position="277"/>
        <end position="334"/>
    </location>
</feature>
<reference evidence="2 3" key="1">
    <citation type="journal article" date="2010" name="Nature">
        <title>The Ectocarpus genome and the independent evolution of multicellularity in brown algae.</title>
        <authorList>
            <person name="Cock J.M."/>
            <person name="Sterck L."/>
            <person name="Rouze P."/>
            <person name="Scornet D."/>
            <person name="Allen A.E."/>
            <person name="Amoutzias G."/>
            <person name="Anthouard V."/>
            <person name="Artiguenave F."/>
            <person name="Aury J.M."/>
            <person name="Badger J.H."/>
            <person name="Beszteri B."/>
            <person name="Billiau K."/>
            <person name="Bonnet E."/>
            <person name="Bothwell J.H."/>
            <person name="Bowler C."/>
            <person name="Boyen C."/>
            <person name="Brownlee C."/>
            <person name="Carrano C.J."/>
            <person name="Charrier B."/>
            <person name="Cho G.Y."/>
            <person name="Coelho S.M."/>
            <person name="Collen J."/>
            <person name="Corre E."/>
            <person name="Da Silva C."/>
            <person name="Delage L."/>
            <person name="Delaroque N."/>
            <person name="Dittami S.M."/>
            <person name="Doulbeau S."/>
            <person name="Elias M."/>
            <person name="Farnham G."/>
            <person name="Gachon C.M."/>
            <person name="Gschloessl B."/>
            <person name="Heesch S."/>
            <person name="Jabbari K."/>
            <person name="Jubin C."/>
            <person name="Kawai H."/>
            <person name="Kimura K."/>
            <person name="Kloareg B."/>
            <person name="Kupper F.C."/>
            <person name="Lang D."/>
            <person name="Le Bail A."/>
            <person name="Leblanc C."/>
            <person name="Lerouge P."/>
            <person name="Lohr M."/>
            <person name="Lopez P.J."/>
            <person name="Martens C."/>
            <person name="Maumus F."/>
            <person name="Michel G."/>
            <person name="Miranda-Saavedra D."/>
            <person name="Morales J."/>
            <person name="Moreau H."/>
            <person name="Motomura T."/>
            <person name="Nagasato C."/>
            <person name="Napoli C.A."/>
            <person name="Nelson D.R."/>
            <person name="Nyvall-Collen P."/>
            <person name="Peters A.F."/>
            <person name="Pommier C."/>
            <person name="Potin P."/>
            <person name="Poulain J."/>
            <person name="Quesneville H."/>
            <person name="Read B."/>
            <person name="Rensing S.A."/>
            <person name="Ritter A."/>
            <person name="Rousvoal S."/>
            <person name="Samanta M."/>
            <person name="Samson G."/>
            <person name="Schroeder D.C."/>
            <person name="Segurens B."/>
            <person name="Strittmatter M."/>
            <person name="Tonon T."/>
            <person name="Tregear J.W."/>
            <person name="Valentin K."/>
            <person name="von Dassow P."/>
            <person name="Yamagishi T."/>
            <person name="Van de Peer Y."/>
            <person name="Wincker P."/>
        </authorList>
    </citation>
    <scope>NUCLEOTIDE SEQUENCE [LARGE SCALE GENOMIC DNA]</scope>
    <source>
        <strain evidence="3">Ec32 / CCAP1310/4</strain>
    </source>
</reference>